<gene>
    <name evidence="1" type="ORF">BT67DRAFT_446189</name>
</gene>
<proteinExistence type="predicted"/>
<reference evidence="1" key="1">
    <citation type="journal article" date="2023" name="Mol. Phylogenet. Evol.">
        <title>Genome-scale phylogeny and comparative genomics of the fungal order Sordariales.</title>
        <authorList>
            <person name="Hensen N."/>
            <person name="Bonometti L."/>
            <person name="Westerberg I."/>
            <person name="Brannstrom I.O."/>
            <person name="Guillou S."/>
            <person name="Cros-Aarteil S."/>
            <person name="Calhoun S."/>
            <person name="Haridas S."/>
            <person name="Kuo A."/>
            <person name="Mondo S."/>
            <person name="Pangilinan J."/>
            <person name="Riley R."/>
            <person name="LaButti K."/>
            <person name="Andreopoulos B."/>
            <person name="Lipzen A."/>
            <person name="Chen C."/>
            <person name="Yan M."/>
            <person name="Daum C."/>
            <person name="Ng V."/>
            <person name="Clum A."/>
            <person name="Steindorff A."/>
            <person name="Ohm R.A."/>
            <person name="Martin F."/>
            <person name="Silar P."/>
            <person name="Natvig D.O."/>
            <person name="Lalanne C."/>
            <person name="Gautier V."/>
            <person name="Ament-Velasquez S.L."/>
            <person name="Kruys A."/>
            <person name="Hutchinson M.I."/>
            <person name="Powell A.J."/>
            <person name="Barry K."/>
            <person name="Miller A.N."/>
            <person name="Grigoriev I.V."/>
            <person name="Debuchy R."/>
            <person name="Gladieux P."/>
            <person name="Hiltunen Thoren M."/>
            <person name="Johannesson H."/>
        </authorList>
    </citation>
    <scope>NUCLEOTIDE SEQUENCE</scope>
    <source>
        <strain evidence="1">CBS 123565</strain>
    </source>
</reference>
<evidence type="ECO:0000313" key="2">
    <source>
        <dbReference type="Proteomes" id="UP001304895"/>
    </source>
</evidence>
<dbReference type="Proteomes" id="UP001304895">
    <property type="component" value="Unassembled WGS sequence"/>
</dbReference>
<accession>A0AAN6Z9L2</accession>
<reference evidence="1" key="2">
    <citation type="submission" date="2023-05" db="EMBL/GenBank/DDBJ databases">
        <authorList>
            <consortium name="Lawrence Berkeley National Laboratory"/>
            <person name="Steindorff A."/>
            <person name="Hensen N."/>
            <person name="Bonometti L."/>
            <person name="Westerberg I."/>
            <person name="Brannstrom I.O."/>
            <person name="Guillou S."/>
            <person name="Cros-Aarteil S."/>
            <person name="Calhoun S."/>
            <person name="Haridas S."/>
            <person name="Kuo A."/>
            <person name="Mondo S."/>
            <person name="Pangilinan J."/>
            <person name="Riley R."/>
            <person name="Labutti K."/>
            <person name="Andreopoulos B."/>
            <person name="Lipzen A."/>
            <person name="Chen C."/>
            <person name="Yanf M."/>
            <person name="Daum C."/>
            <person name="Ng V."/>
            <person name="Clum A."/>
            <person name="Ohm R."/>
            <person name="Martin F."/>
            <person name="Silar P."/>
            <person name="Natvig D."/>
            <person name="Lalanne C."/>
            <person name="Gautier V."/>
            <person name="Ament-Velasquez S.L."/>
            <person name="Kruys A."/>
            <person name="Hutchinson M.I."/>
            <person name="Powell A.J."/>
            <person name="Barry K."/>
            <person name="Miller A.N."/>
            <person name="Grigoriev I.V."/>
            <person name="Debuchy R."/>
            <person name="Gladieux P."/>
            <person name="Thoren M.H."/>
            <person name="Johannesson H."/>
        </authorList>
    </citation>
    <scope>NUCLEOTIDE SEQUENCE</scope>
    <source>
        <strain evidence="1">CBS 123565</strain>
    </source>
</reference>
<organism evidence="1 2">
    <name type="scientific">Trichocladium antarcticum</name>
    <dbReference type="NCBI Taxonomy" id="1450529"/>
    <lineage>
        <taxon>Eukaryota</taxon>
        <taxon>Fungi</taxon>
        <taxon>Dikarya</taxon>
        <taxon>Ascomycota</taxon>
        <taxon>Pezizomycotina</taxon>
        <taxon>Sordariomycetes</taxon>
        <taxon>Sordariomycetidae</taxon>
        <taxon>Sordariales</taxon>
        <taxon>Chaetomiaceae</taxon>
        <taxon>Trichocladium</taxon>
    </lineage>
</organism>
<protein>
    <submittedName>
        <fullName evidence="1">Uncharacterized protein</fullName>
    </submittedName>
</protein>
<evidence type="ECO:0000313" key="1">
    <source>
        <dbReference type="EMBL" id="KAK4129936.1"/>
    </source>
</evidence>
<dbReference type="AlphaFoldDB" id="A0AAN6Z9L2"/>
<sequence>MCPFAVSAGTVYTRFTHHSTTRTAITHRPPLHQLVTTAPVRRLIRPRAAFRPYFRAVLALLIFALNTNITPTQSTSPDRTLTASMCVRIRYKCPACKGSSGHAETRRCRRKPCSGLVRLERQMKTSQFAGWTCPNSDRQCTYSPKQIAFVESKTRKIVQTQRAGGQAPMDDADLRTCHDLVSLRSCFPQSRSANALASHNGNQLL</sequence>
<comment type="caution">
    <text evidence="1">The sequence shown here is derived from an EMBL/GenBank/DDBJ whole genome shotgun (WGS) entry which is preliminary data.</text>
</comment>
<name>A0AAN6Z9L2_9PEZI</name>
<keyword evidence="2" id="KW-1185">Reference proteome</keyword>
<dbReference type="EMBL" id="MU853447">
    <property type="protein sequence ID" value="KAK4129936.1"/>
    <property type="molecule type" value="Genomic_DNA"/>
</dbReference>